<dbReference type="EMBL" id="VSSQ01117342">
    <property type="protein sequence ID" value="MPN51830.1"/>
    <property type="molecule type" value="Genomic_DNA"/>
</dbReference>
<name>A0A645IL57_9ZZZZ</name>
<accession>A0A645IL57</accession>
<organism evidence="1">
    <name type="scientific">bioreactor metagenome</name>
    <dbReference type="NCBI Taxonomy" id="1076179"/>
    <lineage>
        <taxon>unclassified sequences</taxon>
        <taxon>metagenomes</taxon>
        <taxon>ecological metagenomes</taxon>
    </lineage>
</organism>
<dbReference type="AlphaFoldDB" id="A0A645IL57"/>
<protein>
    <submittedName>
        <fullName evidence="1">Uncharacterized protein</fullName>
    </submittedName>
</protein>
<reference evidence="1" key="1">
    <citation type="submission" date="2019-08" db="EMBL/GenBank/DDBJ databases">
        <authorList>
            <person name="Kucharzyk K."/>
            <person name="Murdoch R.W."/>
            <person name="Higgins S."/>
            <person name="Loffler F."/>
        </authorList>
    </citation>
    <scope>NUCLEOTIDE SEQUENCE</scope>
</reference>
<gene>
    <name evidence="1" type="ORF">SDC9_199480</name>
</gene>
<comment type="caution">
    <text evidence="1">The sequence shown here is derived from an EMBL/GenBank/DDBJ whole genome shotgun (WGS) entry which is preliminary data.</text>
</comment>
<sequence>MYPQYAKPELLTFLQNLPADIGVSIVGGMTHFFDGSDAVPAFTLATGNRKVYGIRPSAADLSADFDLYHVRTNRLPCGCVMQDGSVIFTAPAPDKAIGNRFETQFTYLGKRWHLQAEDVVCLRFGKNGDVTKSYSPKLIELKKIE</sequence>
<proteinExistence type="predicted"/>
<evidence type="ECO:0000313" key="1">
    <source>
        <dbReference type="EMBL" id="MPN51830.1"/>
    </source>
</evidence>